<feature type="domain" description="AGC-kinase C-terminal" evidence="12">
    <location>
        <begin position="1047"/>
        <end position="1149"/>
    </location>
</feature>
<dbReference type="PANTHER" id="PTHR24356:SF395">
    <property type="entry name" value="SERINE_THREONINE PROTEIN KINASE IRE-RELATED"/>
    <property type="match status" value="1"/>
</dbReference>
<dbReference type="SUPFAM" id="SSF56112">
    <property type="entry name" value="Protein kinase-like (PK-like)"/>
    <property type="match status" value="1"/>
</dbReference>
<dbReference type="GO" id="GO:0004674">
    <property type="term" value="F:protein serine/threonine kinase activity"/>
    <property type="evidence" value="ECO:0007669"/>
    <property type="project" value="UniProtKB-KW"/>
</dbReference>
<feature type="region of interest" description="Disordered" evidence="10">
    <location>
        <begin position="390"/>
        <end position="422"/>
    </location>
</feature>
<feature type="compositionally biased region" description="Basic and acidic residues" evidence="10">
    <location>
        <begin position="926"/>
        <end position="942"/>
    </location>
</feature>
<dbReference type="PANTHER" id="PTHR24356">
    <property type="entry name" value="SERINE/THREONINE-PROTEIN KINASE"/>
    <property type="match status" value="1"/>
</dbReference>
<proteinExistence type="inferred from homology"/>
<evidence type="ECO:0000256" key="2">
    <source>
        <dbReference type="ARBA" id="ARBA00012513"/>
    </source>
</evidence>
<accession>A0A484L8W1</accession>
<dbReference type="Gene3D" id="1.10.510.10">
    <property type="entry name" value="Transferase(Phosphotransferase) domain 1"/>
    <property type="match status" value="1"/>
</dbReference>
<comment type="similarity">
    <text evidence="1">Belongs to the protein kinase superfamily. AGC Ser/Thr protein kinase family.</text>
</comment>
<dbReference type="InterPro" id="IPR000961">
    <property type="entry name" value="AGC-kinase_C"/>
</dbReference>
<dbReference type="EC" id="2.7.11.1" evidence="2"/>
<evidence type="ECO:0000256" key="3">
    <source>
        <dbReference type="ARBA" id="ARBA00022527"/>
    </source>
</evidence>
<dbReference type="PROSITE" id="PS50011">
    <property type="entry name" value="PROTEIN_KINASE_DOM"/>
    <property type="match status" value="1"/>
</dbReference>
<comment type="catalytic activity">
    <reaction evidence="8">
        <text>L-threonyl-[protein] + ATP = O-phospho-L-threonyl-[protein] + ADP + H(+)</text>
        <dbReference type="Rhea" id="RHEA:46608"/>
        <dbReference type="Rhea" id="RHEA-COMP:11060"/>
        <dbReference type="Rhea" id="RHEA-COMP:11605"/>
        <dbReference type="ChEBI" id="CHEBI:15378"/>
        <dbReference type="ChEBI" id="CHEBI:30013"/>
        <dbReference type="ChEBI" id="CHEBI:30616"/>
        <dbReference type="ChEBI" id="CHEBI:61977"/>
        <dbReference type="ChEBI" id="CHEBI:456216"/>
        <dbReference type="EC" id="2.7.11.1"/>
    </reaction>
</comment>
<dbReference type="InterPro" id="IPR000719">
    <property type="entry name" value="Prot_kinase_dom"/>
</dbReference>
<dbReference type="InterPro" id="IPR050236">
    <property type="entry name" value="Ser_Thr_kinase_AGC"/>
</dbReference>
<evidence type="ECO:0000313" key="14">
    <source>
        <dbReference type="Proteomes" id="UP000595140"/>
    </source>
</evidence>
<dbReference type="InterPro" id="IPR011009">
    <property type="entry name" value="Kinase-like_dom_sf"/>
</dbReference>
<keyword evidence="4" id="KW-0808">Transferase</keyword>
<evidence type="ECO:0000259" key="11">
    <source>
        <dbReference type="PROSITE" id="PS50011"/>
    </source>
</evidence>
<feature type="region of interest" description="Disordered" evidence="10">
    <location>
        <begin position="566"/>
        <end position="585"/>
    </location>
</feature>
<evidence type="ECO:0000256" key="5">
    <source>
        <dbReference type="ARBA" id="ARBA00022741"/>
    </source>
</evidence>
<dbReference type="FunFam" id="1.10.510.10:FF:000604">
    <property type="entry name" value="AGC protein kinase"/>
    <property type="match status" value="1"/>
</dbReference>
<keyword evidence="7" id="KW-0067">ATP-binding</keyword>
<evidence type="ECO:0000256" key="6">
    <source>
        <dbReference type="ARBA" id="ARBA00022777"/>
    </source>
</evidence>
<dbReference type="OrthoDB" id="162894at2759"/>
<dbReference type="AlphaFoldDB" id="A0A484L8W1"/>
<comment type="catalytic activity">
    <reaction evidence="9">
        <text>L-seryl-[protein] + ATP = O-phospho-L-seryl-[protein] + ADP + H(+)</text>
        <dbReference type="Rhea" id="RHEA:17989"/>
        <dbReference type="Rhea" id="RHEA-COMP:9863"/>
        <dbReference type="Rhea" id="RHEA-COMP:11604"/>
        <dbReference type="ChEBI" id="CHEBI:15378"/>
        <dbReference type="ChEBI" id="CHEBI:29999"/>
        <dbReference type="ChEBI" id="CHEBI:30616"/>
        <dbReference type="ChEBI" id="CHEBI:83421"/>
        <dbReference type="ChEBI" id="CHEBI:456216"/>
        <dbReference type="EC" id="2.7.11.1"/>
    </reaction>
</comment>
<dbReference type="PROSITE" id="PS00108">
    <property type="entry name" value="PROTEIN_KINASE_ST"/>
    <property type="match status" value="1"/>
</dbReference>
<dbReference type="InterPro" id="IPR058783">
    <property type="entry name" value="IREH1/IRE-like_N"/>
</dbReference>
<dbReference type="Pfam" id="PF26031">
    <property type="entry name" value="IREH1"/>
    <property type="match status" value="1"/>
</dbReference>
<feature type="region of interest" description="Disordered" evidence="10">
    <location>
        <begin position="1"/>
        <end position="26"/>
    </location>
</feature>
<feature type="compositionally biased region" description="Basic and acidic residues" evidence="10">
    <location>
        <begin position="409"/>
        <end position="419"/>
    </location>
</feature>
<evidence type="ECO:0000256" key="8">
    <source>
        <dbReference type="ARBA" id="ARBA00047899"/>
    </source>
</evidence>
<organism evidence="13 14">
    <name type="scientific">Cuscuta campestris</name>
    <dbReference type="NCBI Taxonomy" id="132261"/>
    <lineage>
        <taxon>Eukaryota</taxon>
        <taxon>Viridiplantae</taxon>
        <taxon>Streptophyta</taxon>
        <taxon>Embryophyta</taxon>
        <taxon>Tracheophyta</taxon>
        <taxon>Spermatophyta</taxon>
        <taxon>Magnoliopsida</taxon>
        <taxon>eudicotyledons</taxon>
        <taxon>Gunneridae</taxon>
        <taxon>Pentapetalae</taxon>
        <taxon>asterids</taxon>
        <taxon>lamiids</taxon>
        <taxon>Solanales</taxon>
        <taxon>Convolvulaceae</taxon>
        <taxon>Cuscuteae</taxon>
        <taxon>Cuscuta</taxon>
        <taxon>Cuscuta subgen. Grammica</taxon>
        <taxon>Cuscuta sect. Cleistogrammica</taxon>
    </lineage>
</organism>
<gene>
    <name evidence="13" type="ORF">CCAM_LOCUS14526</name>
</gene>
<feature type="region of interest" description="Disordered" evidence="10">
    <location>
        <begin position="920"/>
        <end position="943"/>
    </location>
</feature>
<evidence type="ECO:0000259" key="12">
    <source>
        <dbReference type="PROSITE" id="PS51285"/>
    </source>
</evidence>
<sequence length="1170" mass="132401">MSSDHNTDPWRTLNPDTVNDPRMFSNQMDLPSTLKLTCEIPLIPRHRAEEDIIDGDGKEDPLVIEGRNLGLNHIRTRSSALSPRRLSTAISMPVDCGNGIDSQSGLLSTTDQSVENFSEHGKRIQWNQANSLNVLSRTCSGSEDYHAAFVKEMRSPRCQAILRVTNGRRKRVTDIRSLSHELNSKGGRSLPFWRSRAFGRVEEIMAMIHSKFDKLKEEVNNDLSVFTGDIKGIIEKTSESNLEWRKSLEDLLVIARECAQMSPSDFWLKCESIVQNLDDRRQELLMGTVKQAQTRLLFILTRCTRLVQFKNESCFEEHVVASHRLCDHGAHAEQTVSPFSQYMSSPLNGKEKTLRRIKKGQGHDHTSSTANQYQMKDYDGGRVIEESHMKSVASHTGSSTTSSWKRHPSAAERKGEVHESFGTCTSPSIKSDHLQHKAADWDHHNISYEDSFMCRICEVEIPTIFVEQHSRICTVADKCDLKGFTVNERLQRLAEALEKILESWTVKSIDNEIGSPELVRLSALAMYKEMDELSTKQDGLSCQCSEDMLNCIHECDTISVTDLNSLSETPRKGSPAGTPISRSPLLTPRTSQIALLLSGLKMISEYESYQQINKLLHIARSVVLINNNDYNSLENLLDHLDDLKYAIQDRKVDALVVETIGRRIEKLLHEKYVLLYGHIEEEKEDSPTSAADEDCSVDEDTLRSLRTSPIHQCSKERTSIEDFEIIKPISRGAFGRVFLAKKRATGDLFAIKLPVIQHWKLALILPQHLCICEASQFFTVADAIEPFFQVLRKADMIRKNAVENILAERDILISVRNPFVVRFFYSFTCRDNLYLVMEYLNGGDIFSLLRNLGCFEEDMARVYIAEVVLALEYLHSLNIIHRDLKPDNLLIGPEGHIKLTDFGLSQAGLINSTDDLSRPSNSTFLEDDKPKVQSSLKRDQRQKSSVVGTPDYLAPEILLGIEHGSTADWWSVGVIMFELLVGIPPFNAEHPQQIFNNIMNRDIPWPKVPEEMSFEAHDLINKLLYENPNQRLGSTGAGEVKQHRFFKNINWDTLARRKAAFIPAAEPHDTSYFMSRYIWNPEGEDFNGGCSEFDDTSEAGSVSCSSSSYQDEEGEEFGYFAEFGSVSPNMKYAFNNFSFKNLSQLASINYDLVVKGCKESTEVTKKPSTA</sequence>
<feature type="compositionally biased region" description="Polar residues" evidence="10">
    <location>
        <begin position="393"/>
        <end position="403"/>
    </location>
</feature>
<evidence type="ECO:0000256" key="4">
    <source>
        <dbReference type="ARBA" id="ARBA00022679"/>
    </source>
</evidence>
<evidence type="ECO:0000256" key="1">
    <source>
        <dbReference type="ARBA" id="ARBA00009903"/>
    </source>
</evidence>
<dbReference type="InterPro" id="IPR008271">
    <property type="entry name" value="Ser/Thr_kinase_AS"/>
</dbReference>
<reference evidence="13 14" key="1">
    <citation type="submission" date="2018-04" db="EMBL/GenBank/DDBJ databases">
        <authorList>
            <person name="Vogel A."/>
        </authorList>
    </citation>
    <scope>NUCLEOTIDE SEQUENCE [LARGE SCALE GENOMIC DNA]</scope>
</reference>
<name>A0A484L8W1_9ASTE</name>
<dbReference type="Gene3D" id="3.30.200.20">
    <property type="entry name" value="Phosphorylase Kinase, domain 1"/>
    <property type="match status" value="2"/>
</dbReference>
<evidence type="ECO:0000313" key="13">
    <source>
        <dbReference type="EMBL" id="VFQ72750.1"/>
    </source>
</evidence>
<dbReference type="Proteomes" id="UP000595140">
    <property type="component" value="Unassembled WGS sequence"/>
</dbReference>
<dbReference type="CDD" id="cd05579">
    <property type="entry name" value="STKc_MAST_like"/>
    <property type="match status" value="1"/>
</dbReference>
<evidence type="ECO:0000256" key="10">
    <source>
        <dbReference type="SAM" id="MobiDB-lite"/>
    </source>
</evidence>
<evidence type="ECO:0000256" key="7">
    <source>
        <dbReference type="ARBA" id="ARBA00022840"/>
    </source>
</evidence>
<keyword evidence="14" id="KW-1185">Reference proteome</keyword>
<dbReference type="GO" id="GO:0035556">
    <property type="term" value="P:intracellular signal transduction"/>
    <property type="evidence" value="ECO:0007669"/>
    <property type="project" value="TreeGrafter"/>
</dbReference>
<dbReference type="SMART" id="SM00220">
    <property type="entry name" value="S_TKc"/>
    <property type="match status" value="1"/>
</dbReference>
<keyword evidence="6" id="KW-0418">Kinase</keyword>
<keyword evidence="3" id="KW-0723">Serine/threonine-protein kinase</keyword>
<dbReference type="EMBL" id="OOIL02001116">
    <property type="protein sequence ID" value="VFQ72750.1"/>
    <property type="molecule type" value="Genomic_DNA"/>
</dbReference>
<keyword evidence="5" id="KW-0547">Nucleotide-binding</keyword>
<dbReference type="GO" id="GO:0005524">
    <property type="term" value="F:ATP binding"/>
    <property type="evidence" value="ECO:0007669"/>
    <property type="project" value="UniProtKB-KW"/>
</dbReference>
<dbReference type="PROSITE" id="PS51285">
    <property type="entry name" value="AGC_KINASE_CTER"/>
    <property type="match status" value="1"/>
</dbReference>
<feature type="domain" description="Protein kinase" evidence="11">
    <location>
        <begin position="723"/>
        <end position="1046"/>
    </location>
</feature>
<dbReference type="FunFam" id="1.10.510.10:FF:001418">
    <property type="entry name" value="Serine/threonine protein kinase 15"/>
    <property type="match status" value="1"/>
</dbReference>
<dbReference type="Pfam" id="PF00069">
    <property type="entry name" value="Pkinase"/>
    <property type="match status" value="1"/>
</dbReference>
<protein>
    <recommendedName>
        <fullName evidence="2">non-specific serine/threonine protein kinase</fullName>
        <ecNumber evidence="2">2.7.11.1</ecNumber>
    </recommendedName>
</protein>
<evidence type="ECO:0000256" key="9">
    <source>
        <dbReference type="ARBA" id="ARBA00048679"/>
    </source>
</evidence>